<dbReference type="PANTHER" id="PTHR40279">
    <property type="entry name" value="PQQC-LIKE PROTEIN"/>
    <property type="match status" value="1"/>
</dbReference>
<sequence>MLDRSTPLEPKKILYFDHKIFCKPQRFFYWQIWSQTMNITQKIDEMIEERSLLKHPFYQAWSDGKLTKESLAGYSKEYFQLVKEVPSFMAPIIQQAPESVVKELVENQQEESDHIKPWIAFAGELGISEEELLSYSGLPKTRKAVSDLNELMDTFEGGACAMYAFEKEIPKISQTKLDGLAEFYGMTSDEATEYFKLHTEADIRHAASWRNILEKSSTDYDKLIEIAEKSISAQNLLLDSCFEEYC</sequence>
<evidence type="ECO:0000313" key="4">
    <source>
        <dbReference type="Proteomes" id="UP000000792"/>
    </source>
</evidence>
<dbReference type="HOGENOM" id="CLU_088144_0_0_2"/>
<dbReference type="InterPro" id="IPR004305">
    <property type="entry name" value="Thiaminase-2/PQQC"/>
</dbReference>
<dbReference type="Pfam" id="PF03070">
    <property type="entry name" value="TENA_THI-4"/>
    <property type="match status" value="1"/>
</dbReference>
<evidence type="ECO:0000313" key="3">
    <source>
        <dbReference type="EMBL" id="ABX12184.1"/>
    </source>
</evidence>
<protein>
    <submittedName>
        <fullName evidence="3">TENA/THI-4 domain protein</fullName>
    </submittedName>
</protein>
<organism evidence="3 4">
    <name type="scientific">Nitrosopumilus maritimus (strain SCM1)</name>
    <dbReference type="NCBI Taxonomy" id="436308"/>
    <lineage>
        <taxon>Archaea</taxon>
        <taxon>Nitrososphaerota</taxon>
        <taxon>Nitrososphaeria</taxon>
        <taxon>Nitrosopumilales</taxon>
        <taxon>Nitrosopumilaceae</taxon>
        <taxon>Nitrosopumilus</taxon>
    </lineage>
</organism>
<reference evidence="3 4" key="1">
    <citation type="journal article" date="2010" name="Proc. Natl. Acad. Sci. U.S.A.">
        <title>Nitrosopumilus maritimus genome reveals unique mechanisms for nitrification and autotrophy in globally distributed marine crenarchaea.</title>
        <authorList>
            <person name="Walker C.B."/>
            <person name="de la Torre J.R."/>
            <person name="Klotz M.G."/>
            <person name="Urakawa H."/>
            <person name="Pinel N."/>
            <person name="Arp D.J."/>
            <person name="Brochier-Armanet C."/>
            <person name="Chain P.S."/>
            <person name="Chan P.P."/>
            <person name="Gollabgir A."/>
            <person name="Hemp J."/>
            <person name="Hugler M."/>
            <person name="Karr E.A."/>
            <person name="Konneke M."/>
            <person name="Shin M."/>
            <person name="Lawton T.J."/>
            <person name="Lowe T."/>
            <person name="Martens-Habbena W."/>
            <person name="Sayavedra-Soto L.A."/>
            <person name="Lang D."/>
            <person name="Sievert S.M."/>
            <person name="Rosenzweig A.C."/>
            <person name="Manning G."/>
            <person name="Stahl D.A."/>
        </authorList>
    </citation>
    <scope>NUCLEOTIDE SEQUENCE [LARGE SCALE GENOMIC DNA]</scope>
    <source>
        <strain evidence="3 4">SCM1</strain>
    </source>
</reference>
<dbReference type="EnsemblBacteria" id="ABX12184">
    <property type="protein sequence ID" value="ABX12184"/>
    <property type="gene ID" value="Nmar_0288"/>
</dbReference>
<dbReference type="Proteomes" id="UP000000792">
    <property type="component" value="Chromosome"/>
</dbReference>
<dbReference type="SUPFAM" id="SSF48613">
    <property type="entry name" value="Heme oxygenase-like"/>
    <property type="match status" value="1"/>
</dbReference>
<dbReference type="KEGG" id="nmr:Nmar_0288"/>
<gene>
    <name evidence="3" type="ordered locus">Nmar_0288</name>
</gene>
<dbReference type="InterPro" id="IPR016084">
    <property type="entry name" value="Haem_Oase-like_multi-hlx"/>
</dbReference>
<feature type="domain" description="Thiaminase-2/PQQC" evidence="2">
    <location>
        <begin position="51"/>
        <end position="238"/>
    </location>
</feature>
<dbReference type="Gene3D" id="1.20.910.10">
    <property type="entry name" value="Heme oxygenase-like"/>
    <property type="match status" value="1"/>
</dbReference>
<evidence type="ECO:0000256" key="1">
    <source>
        <dbReference type="ARBA" id="ARBA00023002"/>
    </source>
</evidence>
<proteinExistence type="predicted"/>
<dbReference type="EMBL" id="CP000866">
    <property type="protein sequence ID" value="ABX12184.1"/>
    <property type="molecule type" value="Genomic_DNA"/>
</dbReference>
<dbReference type="PANTHER" id="PTHR40279:SF3">
    <property type="entry name" value="4-AMINOBENZOATE SYNTHASE"/>
    <property type="match status" value="1"/>
</dbReference>
<dbReference type="AlphaFoldDB" id="A9A400"/>
<accession>A9A400</accession>
<name>A9A400_NITMS</name>
<keyword evidence="4" id="KW-1185">Reference proteome</keyword>
<dbReference type="InParanoid" id="A9A400"/>
<dbReference type="STRING" id="436308.Nmar_0288"/>
<keyword evidence="1" id="KW-0560">Oxidoreductase</keyword>
<dbReference type="SMART" id="SM01236">
    <property type="entry name" value="Haem_oxygenase_2"/>
    <property type="match status" value="1"/>
</dbReference>
<dbReference type="eggNOG" id="arCOG06031">
    <property type="taxonomic scope" value="Archaea"/>
</dbReference>
<dbReference type="GO" id="GO:0016491">
    <property type="term" value="F:oxidoreductase activity"/>
    <property type="evidence" value="ECO:0007669"/>
    <property type="project" value="UniProtKB-KW"/>
</dbReference>
<evidence type="ECO:0000259" key="2">
    <source>
        <dbReference type="Pfam" id="PF03070"/>
    </source>
</evidence>
<dbReference type="InterPro" id="IPR039068">
    <property type="entry name" value="PqqC-like"/>
</dbReference>